<name>A0A9W6KYG2_9ACTN</name>
<keyword evidence="3" id="KW-1185">Reference proteome</keyword>
<sequence length="1145" mass="123805">MDEQRLLAWHREGLRQLDRYLTGQDLDALAQARDLFRRVVDAMTAATRGRDIHLRNLAFAEHQSYKEHGDVARLREAAVLYRRAVSAAGPDGPHRHIHEGGLGQVLRLLFHHDGDRRTLDESVSWQRRARAGPAAPQERARQESGLAGTLQDRYEHTWDLQDLADAIAHLREALRLLPDGDPSDDRTVVLNNLAVALTAWHEHTGDDAARAEAATYRDALSGRATAASTPPPGLEALAKAEGAAEEYRRTGRPDLLDQVIAGYEHALTLISATAPAWSHALDELCTARLDRGTPADIERVLQVLAFGRSQRPPDSYAGLIWTIRTAQAYGDRHRLTADPADIEAAVDLARTAIAAGDGRSGPHTAAARVLARTLAHRHAISGDPADLDEAIELCDGLPSESDAGLELAQYLLSRYAINGARADLERGLRLARAVREGAPAQLASLPELLAILGGALLQQHALTGDRACLDEALLSYRQAADACDPSDQRRRLPLLCSAAQVLRRRYDLTGDADDVDEAVALLRYWRARTAGDAGHYRTITADLANALRSRFEGTGDRHDLTEAIDLLRDLIRDYPPRHPARVLVLVAHAEALYRLHLLTGERRLLDEALDAARAAASSPTAAMSEQLAAGIVLGQVHGTRHEWAAAARALRDAVALLPRLADRSLTRTDQQFALARHPGLAAEAAAYALEAGDPAQALEVLEHGRGVLLARKLPIPGGDLDRLTRAAPDLAAQFLRLRDSDDEPPPGAEPDERLLRQRRARAQDWERLLARVRALPGMAQFLQPPSAASLLRQAGNDPVVLLNVSVRCDALIVAGGTVAVVPLAVTAREVQERAAAFLAVVDAAGARARTMTEVAAAEQHIAETLEWLWDVIAEPVLDHLGLLGEANLPRRRIWWCPQGVLAFLPLHAAGYHRDRSGPAGRRTVLDLVISSYTPTVGALQRARDRPVAARTVRPLIVALAQTPGAGPLSSADAEADEVRAVLGAATTLYGSQATRDRVLAALPDAGLAHFVCHAAVDAQDPSRSRILTYDHAEHPLTVADIAGLRLHEAELAYLSACSATRTRPEFADEAVHITGAFLFAGYRHVVGTLWPVVDVICAQLAGAFHRGLAAHPADPAAALNTAVRQVRDRFPALPSLWAAHLHVGP</sequence>
<feature type="domain" description="CHAT" evidence="1">
    <location>
        <begin position="863"/>
        <end position="1144"/>
    </location>
</feature>
<gene>
    <name evidence="2" type="ORF">GCM10017581_095210</name>
</gene>
<evidence type="ECO:0000313" key="3">
    <source>
        <dbReference type="Proteomes" id="UP001143480"/>
    </source>
</evidence>
<dbReference type="EMBL" id="BSFP01000110">
    <property type="protein sequence ID" value="GLL07764.1"/>
    <property type="molecule type" value="Genomic_DNA"/>
</dbReference>
<dbReference type="InterPro" id="IPR024983">
    <property type="entry name" value="CHAT_dom"/>
</dbReference>
<dbReference type="RefSeq" id="WP_271190177.1">
    <property type="nucleotide sequence ID" value="NZ_BSFP01000110.1"/>
</dbReference>
<dbReference type="AlphaFoldDB" id="A0A9W6KYG2"/>
<evidence type="ECO:0000313" key="2">
    <source>
        <dbReference type="EMBL" id="GLL07764.1"/>
    </source>
</evidence>
<dbReference type="Proteomes" id="UP001143480">
    <property type="component" value="Unassembled WGS sequence"/>
</dbReference>
<proteinExistence type="predicted"/>
<evidence type="ECO:0000259" key="1">
    <source>
        <dbReference type="Pfam" id="PF12770"/>
    </source>
</evidence>
<dbReference type="Pfam" id="PF12770">
    <property type="entry name" value="CHAT"/>
    <property type="match status" value="1"/>
</dbReference>
<comment type="caution">
    <text evidence="2">The sequence shown here is derived from an EMBL/GenBank/DDBJ whole genome shotgun (WGS) entry which is preliminary data.</text>
</comment>
<protein>
    <submittedName>
        <fullName evidence="2">CHAT domain-containing protein</fullName>
    </submittedName>
</protein>
<accession>A0A9W6KYG2</accession>
<reference evidence="2" key="2">
    <citation type="submission" date="2023-01" db="EMBL/GenBank/DDBJ databases">
        <authorList>
            <person name="Sun Q."/>
            <person name="Evtushenko L."/>
        </authorList>
    </citation>
    <scope>NUCLEOTIDE SEQUENCE</scope>
    <source>
        <strain evidence="2">VKM Ac-1321</strain>
    </source>
</reference>
<reference evidence="2" key="1">
    <citation type="journal article" date="2014" name="Int. J. Syst. Evol. Microbiol.">
        <title>Complete genome sequence of Corynebacterium casei LMG S-19264T (=DSM 44701T), isolated from a smear-ripened cheese.</title>
        <authorList>
            <consortium name="US DOE Joint Genome Institute (JGI-PGF)"/>
            <person name="Walter F."/>
            <person name="Albersmeier A."/>
            <person name="Kalinowski J."/>
            <person name="Ruckert C."/>
        </authorList>
    </citation>
    <scope>NUCLEOTIDE SEQUENCE</scope>
    <source>
        <strain evidence="2">VKM Ac-1321</strain>
    </source>
</reference>
<organism evidence="2 3">
    <name type="scientific">Dactylosporangium matsuzakiense</name>
    <dbReference type="NCBI Taxonomy" id="53360"/>
    <lineage>
        <taxon>Bacteria</taxon>
        <taxon>Bacillati</taxon>
        <taxon>Actinomycetota</taxon>
        <taxon>Actinomycetes</taxon>
        <taxon>Micromonosporales</taxon>
        <taxon>Micromonosporaceae</taxon>
        <taxon>Dactylosporangium</taxon>
    </lineage>
</organism>